<evidence type="ECO:0000313" key="2">
    <source>
        <dbReference type="Proteomes" id="UP000275846"/>
    </source>
</evidence>
<dbReference type="Proteomes" id="UP000275846">
    <property type="component" value="Unassembled WGS sequence"/>
</dbReference>
<dbReference type="OrthoDB" id="6247796at2759"/>
<proteinExistence type="predicted"/>
<keyword evidence="2" id="KW-1185">Reference proteome</keyword>
<sequence length="180" mass="19584">MITLPWRHNGVNCEMSSSSPPSMDSDAHAVNTRSGLTMVLIKAIYCLCIKGSAPLTEKSQILKRWAEHFRNVLNCSTVIDRLPQVDTNNDLDLPPSLPETISAVQQISSGKAPGSDAIPPEVYPMQQIASGKAPGSDVIPPEVYKHAGCWLRCMCICSKRVSGARKVPMGVLLYHPILAF</sequence>
<organism evidence="3">
    <name type="scientific">Schistocephalus solidus</name>
    <name type="common">Tapeworm</name>
    <dbReference type="NCBI Taxonomy" id="70667"/>
    <lineage>
        <taxon>Eukaryota</taxon>
        <taxon>Metazoa</taxon>
        <taxon>Spiralia</taxon>
        <taxon>Lophotrochozoa</taxon>
        <taxon>Platyhelminthes</taxon>
        <taxon>Cestoda</taxon>
        <taxon>Eucestoda</taxon>
        <taxon>Diphyllobothriidea</taxon>
        <taxon>Diphyllobothriidae</taxon>
        <taxon>Schistocephalus</taxon>
    </lineage>
</organism>
<evidence type="ECO:0000313" key="1">
    <source>
        <dbReference type="EMBL" id="VDL95251.1"/>
    </source>
</evidence>
<evidence type="ECO:0000313" key="3">
    <source>
        <dbReference type="WBParaSite" id="SSLN_0000920701-mRNA-1"/>
    </source>
</evidence>
<protein>
    <submittedName>
        <fullName evidence="1 3">Uncharacterized protein</fullName>
    </submittedName>
</protein>
<gene>
    <name evidence="1" type="ORF">SSLN_LOCUS8866</name>
</gene>
<dbReference type="WBParaSite" id="SSLN_0000920701-mRNA-1">
    <property type="protein sequence ID" value="SSLN_0000920701-mRNA-1"/>
    <property type="gene ID" value="SSLN_0000920701"/>
</dbReference>
<dbReference type="AlphaFoldDB" id="A0A183SXB8"/>
<reference evidence="3" key="1">
    <citation type="submission" date="2016-06" db="UniProtKB">
        <authorList>
            <consortium name="WormBaseParasite"/>
        </authorList>
    </citation>
    <scope>IDENTIFICATION</scope>
</reference>
<dbReference type="EMBL" id="UYSU01034895">
    <property type="protein sequence ID" value="VDL95251.1"/>
    <property type="molecule type" value="Genomic_DNA"/>
</dbReference>
<name>A0A183SXB8_SCHSO</name>
<accession>A0A183SXB8</accession>
<reference evidence="1 2" key="2">
    <citation type="submission" date="2018-11" db="EMBL/GenBank/DDBJ databases">
        <authorList>
            <consortium name="Pathogen Informatics"/>
        </authorList>
    </citation>
    <scope>NUCLEOTIDE SEQUENCE [LARGE SCALE GENOMIC DNA]</scope>
    <source>
        <strain evidence="1 2">NST_G2</strain>
    </source>
</reference>